<dbReference type="EMBL" id="MN739626">
    <property type="protein sequence ID" value="QHT16761.1"/>
    <property type="molecule type" value="Genomic_DNA"/>
</dbReference>
<organism evidence="1">
    <name type="scientific">viral metagenome</name>
    <dbReference type="NCBI Taxonomy" id="1070528"/>
    <lineage>
        <taxon>unclassified sequences</taxon>
        <taxon>metagenomes</taxon>
        <taxon>organismal metagenomes</taxon>
    </lineage>
</organism>
<proteinExistence type="predicted"/>
<reference evidence="1" key="1">
    <citation type="journal article" date="2020" name="Nature">
        <title>Giant virus diversity and host interactions through global metagenomics.</title>
        <authorList>
            <person name="Schulz F."/>
            <person name="Roux S."/>
            <person name="Paez-Espino D."/>
            <person name="Jungbluth S."/>
            <person name="Walsh D.A."/>
            <person name="Denef V.J."/>
            <person name="McMahon K.D."/>
            <person name="Konstantinidis K.T."/>
            <person name="Eloe-Fadrosh E.A."/>
            <person name="Kyrpides N.C."/>
            <person name="Woyke T."/>
        </authorList>
    </citation>
    <scope>NUCLEOTIDE SEQUENCE</scope>
    <source>
        <strain evidence="1">GVMAG-M-3300023174-189</strain>
    </source>
</reference>
<protein>
    <submittedName>
        <fullName evidence="1">Uncharacterized protein</fullName>
    </submittedName>
</protein>
<accession>A0A6C0DK06</accession>
<evidence type="ECO:0000313" key="1">
    <source>
        <dbReference type="EMBL" id="QHT16761.1"/>
    </source>
</evidence>
<dbReference type="AlphaFoldDB" id="A0A6C0DK06"/>
<sequence length="68" mass="8149">MSDIDMAFEENLVKEYLETYNEPETKRPEIDVRKYARNKNEKILKSSGDLGSYFSVDRWFIPKNKDKK</sequence>
<name>A0A6C0DK06_9ZZZZ</name>